<dbReference type="InterPro" id="IPR029068">
    <property type="entry name" value="Glyas_Bleomycin-R_OHBP_Dase"/>
</dbReference>
<proteinExistence type="predicted"/>
<comment type="caution">
    <text evidence="2">The sequence shown here is derived from an EMBL/GenBank/DDBJ whole genome shotgun (WGS) entry which is preliminary data.</text>
</comment>
<dbReference type="Gene3D" id="3.10.180.10">
    <property type="entry name" value="2,3-Dihydroxybiphenyl 1,2-Dioxygenase, domain 1"/>
    <property type="match status" value="1"/>
</dbReference>
<name>A0A6B1FYX3_9CHLR</name>
<dbReference type="InterPro" id="IPR037523">
    <property type="entry name" value="VOC_core"/>
</dbReference>
<sequence>MKSSGLWIGYEELLMDRIELGSIVQVGIVVRDARAAANAWTERFAMGPAQVVDWPPEGSDLDAQSTYRGRRGNFRMRLAFIETGPVQIEFIEPLEGDNIYSEFLEEKGEGLHHLLFRVPDPEGVARELEVDILQSGGSTLDPGAVWAYLDTQELLGAIVELKTKS</sequence>
<feature type="domain" description="VOC" evidence="1">
    <location>
        <begin position="22"/>
        <end position="164"/>
    </location>
</feature>
<dbReference type="Pfam" id="PF13669">
    <property type="entry name" value="Glyoxalase_4"/>
    <property type="match status" value="1"/>
</dbReference>
<protein>
    <submittedName>
        <fullName evidence="2">VOC family protein</fullName>
    </submittedName>
</protein>
<dbReference type="AlphaFoldDB" id="A0A6B1FYX3"/>
<dbReference type="SUPFAM" id="SSF54593">
    <property type="entry name" value="Glyoxalase/Bleomycin resistance protein/Dihydroxybiphenyl dioxygenase"/>
    <property type="match status" value="1"/>
</dbReference>
<accession>A0A6B1FYX3</accession>
<dbReference type="EMBL" id="VYDA01000001">
    <property type="protein sequence ID" value="MYH60205.1"/>
    <property type="molecule type" value="Genomic_DNA"/>
</dbReference>
<reference evidence="2" key="1">
    <citation type="submission" date="2019-09" db="EMBL/GenBank/DDBJ databases">
        <title>Characterisation of the sponge microbiome using genome-centric metagenomics.</title>
        <authorList>
            <person name="Engelberts J.P."/>
            <person name="Robbins S.J."/>
            <person name="De Goeij J.M."/>
            <person name="Aranda M."/>
            <person name="Bell S.C."/>
            <person name="Webster N.S."/>
        </authorList>
    </citation>
    <scope>NUCLEOTIDE SEQUENCE</scope>
    <source>
        <strain evidence="2">SB0675_bin_29</strain>
    </source>
</reference>
<evidence type="ECO:0000259" key="1">
    <source>
        <dbReference type="PROSITE" id="PS51819"/>
    </source>
</evidence>
<dbReference type="PROSITE" id="PS51819">
    <property type="entry name" value="VOC"/>
    <property type="match status" value="1"/>
</dbReference>
<organism evidence="2">
    <name type="scientific">Caldilineaceae bacterium SB0675_bin_29</name>
    <dbReference type="NCBI Taxonomy" id="2605266"/>
    <lineage>
        <taxon>Bacteria</taxon>
        <taxon>Bacillati</taxon>
        <taxon>Chloroflexota</taxon>
        <taxon>Caldilineae</taxon>
        <taxon>Caldilineales</taxon>
        <taxon>Caldilineaceae</taxon>
    </lineage>
</organism>
<gene>
    <name evidence="2" type="ORF">F4148_00010</name>
</gene>
<evidence type="ECO:0000313" key="2">
    <source>
        <dbReference type="EMBL" id="MYH60205.1"/>
    </source>
</evidence>